<keyword evidence="6" id="KW-1185">Reference proteome</keyword>
<reference evidence="5" key="1">
    <citation type="submission" date="2022-12" db="EMBL/GenBank/DDBJ databases">
        <title>Peptostreptococcus.</title>
        <authorList>
            <person name="Lee S.H."/>
        </authorList>
    </citation>
    <scope>NUCLEOTIDE SEQUENCE</scope>
    <source>
        <strain evidence="5">CBA3647</strain>
    </source>
</reference>
<feature type="coiled-coil region" evidence="3">
    <location>
        <begin position="27"/>
        <end position="54"/>
    </location>
</feature>
<organism evidence="5 6">
    <name type="scientific">Peptostreptococcus equinus</name>
    <dbReference type="NCBI Taxonomy" id="3003601"/>
    <lineage>
        <taxon>Bacteria</taxon>
        <taxon>Bacillati</taxon>
        <taxon>Bacillota</taxon>
        <taxon>Clostridia</taxon>
        <taxon>Peptostreptococcales</taxon>
        <taxon>Peptostreptococcaceae</taxon>
        <taxon>Peptostreptococcus</taxon>
    </lineage>
</organism>
<dbReference type="GO" id="GO:0016301">
    <property type="term" value="F:kinase activity"/>
    <property type="evidence" value="ECO:0007669"/>
    <property type="project" value="UniProtKB-KW"/>
</dbReference>
<dbReference type="InterPro" id="IPR022488">
    <property type="entry name" value="PPK2-related"/>
</dbReference>
<dbReference type="EMBL" id="CP114052">
    <property type="protein sequence ID" value="WAW14401.1"/>
    <property type="molecule type" value="Genomic_DNA"/>
</dbReference>
<evidence type="ECO:0000256" key="3">
    <source>
        <dbReference type="SAM" id="Coils"/>
    </source>
</evidence>
<evidence type="ECO:0000259" key="4">
    <source>
        <dbReference type="Pfam" id="PF03976"/>
    </source>
</evidence>
<dbReference type="Proteomes" id="UP001164187">
    <property type="component" value="Chromosome"/>
</dbReference>
<dbReference type="Pfam" id="PF03976">
    <property type="entry name" value="PPK2"/>
    <property type="match status" value="1"/>
</dbReference>
<dbReference type="NCBIfam" id="TIGR03709">
    <property type="entry name" value="PPK2_rel_1"/>
    <property type="match status" value="1"/>
</dbReference>
<dbReference type="SUPFAM" id="SSF52540">
    <property type="entry name" value="P-loop containing nucleoside triphosphate hydrolases"/>
    <property type="match status" value="1"/>
</dbReference>
<protein>
    <submittedName>
        <fullName evidence="5">Polyphosphate kinase 2 family protein</fullName>
    </submittedName>
</protein>
<keyword evidence="3" id="KW-0175">Coiled coil</keyword>
<name>A0ABY7JPI3_9FIRM</name>
<evidence type="ECO:0000313" key="6">
    <source>
        <dbReference type="Proteomes" id="UP001164187"/>
    </source>
</evidence>
<dbReference type="InterPro" id="IPR027417">
    <property type="entry name" value="P-loop_NTPase"/>
</dbReference>
<dbReference type="PANTHER" id="PTHR34383">
    <property type="entry name" value="POLYPHOSPHATE:AMP PHOSPHOTRANSFERASE-RELATED"/>
    <property type="match status" value="1"/>
</dbReference>
<proteinExistence type="predicted"/>
<keyword evidence="2 5" id="KW-0418">Kinase</keyword>
<sequence length="287" mass="33705">MKIEKYKVSDGKDFSLDDFATNDKGGYKNKDEALSDMNKNIEKIESEQDKLYAQNQKSVLLIIQAMDAAGKDGLIKHVMTGLNPQGTQVFSFKQPSAEELDHDFLWRYNKSLPERGRIGIFNRSYYEDVLVVKVHNLIEVNQYPYNKVNDKFWYNRYEHIKNYEKYLYDNGIIPVKIFLNVSKDEQKERFMSRLNDSSKNWKFSIADVKERAYWNEYQKAYQDAISATASEIAPWYIIPADKKWFARLLVSEIFLHILKGMNLEYPQISKEESARLADAKKALEEEK</sequence>
<evidence type="ECO:0000256" key="1">
    <source>
        <dbReference type="ARBA" id="ARBA00022679"/>
    </source>
</evidence>
<dbReference type="RefSeq" id="WP_269311076.1">
    <property type="nucleotide sequence ID" value="NZ_CP114052.1"/>
</dbReference>
<gene>
    <name evidence="5" type="ORF">O0R46_07290</name>
</gene>
<feature type="domain" description="Polyphosphate kinase-2-related" evidence="4">
    <location>
        <begin position="32"/>
        <end position="263"/>
    </location>
</feature>
<dbReference type="PIRSF" id="PIRSF028756">
    <property type="entry name" value="PPK2_prd"/>
    <property type="match status" value="1"/>
</dbReference>
<dbReference type="Gene3D" id="3.40.50.300">
    <property type="entry name" value="P-loop containing nucleotide triphosphate hydrolases"/>
    <property type="match status" value="1"/>
</dbReference>
<accession>A0ABY7JPI3</accession>
<dbReference type="PANTHER" id="PTHR34383:SF3">
    <property type="entry name" value="POLYPHOSPHATE:AMP PHOSPHOTRANSFERASE"/>
    <property type="match status" value="1"/>
</dbReference>
<dbReference type="InterPro" id="IPR022300">
    <property type="entry name" value="PPK2-rel_1"/>
</dbReference>
<evidence type="ECO:0000313" key="5">
    <source>
        <dbReference type="EMBL" id="WAW14401.1"/>
    </source>
</evidence>
<dbReference type="InterPro" id="IPR016898">
    <property type="entry name" value="Polyphosphate_phosphotransfera"/>
</dbReference>
<keyword evidence="1" id="KW-0808">Transferase</keyword>
<evidence type="ECO:0000256" key="2">
    <source>
        <dbReference type="ARBA" id="ARBA00022777"/>
    </source>
</evidence>